<dbReference type="EMBL" id="CP002083">
    <property type="protein sequence ID" value="ADJ22772.1"/>
    <property type="molecule type" value="Genomic_DNA"/>
</dbReference>
<dbReference type="AlphaFoldDB" id="D8JUV6"/>
<dbReference type="STRING" id="582899.Hden_0958"/>
<proteinExistence type="predicted"/>
<keyword evidence="2" id="KW-1185">Reference proteome</keyword>
<sequence>MSPLVMRLIYIKGSDDISQNGEKTYILQGKRITPPNQT</sequence>
<organism evidence="1 2">
    <name type="scientific">Hyphomicrobium denitrificans (strain ATCC 51888 / DSM 1869 / NCIMB 11706 / TK 0415)</name>
    <dbReference type="NCBI Taxonomy" id="582899"/>
    <lineage>
        <taxon>Bacteria</taxon>
        <taxon>Pseudomonadati</taxon>
        <taxon>Pseudomonadota</taxon>
        <taxon>Alphaproteobacteria</taxon>
        <taxon>Hyphomicrobiales</taxon>
        <taxon>Hyphomicrobiaceae</taxon>
        <taxon>Hyphomicrobium</taxon>
    </lineage>
</organism>
<gene>
    <name evidence="1" type="ordered locus">Hden_0958</name>
</gene>
<accession>D8JUV6</accession>
<name>D8JUV6_HYPDA</name>
<dbReference type="HOGENOM" id="CLU_3328802_0_0_5"/>
<evidence type="ECO:0000313" key="2">
    <source>
        <dbReference type="Proteomes" id="UP000002033"/>
    </source>
</evidence>
<reference evidence="2" key="1">
    <citation type="journal article" date="2011" name="J. Bacteriol.">
        <title>Genome sequences of eight morphologically diverse alphaproteobacteria.</title>
        <authorList>
            <consortium name="US DOE Joint Genome Institute"/>
            <person name="Brown P.J."/>
            <person name="Kysela D.T."/>
            <person name="Buechlein A."/>
            <person name="Hemmerich C."/>
            <person name="Brun Y.V."/>
        </authorList>
    </citation>
    <scope>NUCLEOTIDE SEQUENCE [LARGE SCALE GENOMIC DNA]</scope>
    <source>
        <strain evidence="2">ATCC 51888 / DSM 1869 / NCIB 11706 / TK 0415</strain>
    </source>
</reference>
<protein>
    <submittedName>
        <fullName evidence="1">Uncharacterized protein</fullName>
    </submittedName>
</protein>
<dbReference type="Proteomes" id="UP000002033">
    <property type="component" value="Chromosome"/>
</dbReference>
<evidence type="ECO:0000313" key="1">
    <source>
        <dbReference type="EMBL" id="ADJ22772.1"/>
    </source>
</evidence>
<dbReference type="KEGG" id="hdn:Hden_0958"/>